<proteinExistence type="predicted"/>
<keyword evidence="3" id="KW-0418">Kinase</keyword>
<dbReference type="Pfam" id="PF00781">
    <property type="entry name" value="DAGK_cat"/>
    <property type="match status" value="1"/>
</dbReference>
<gene>
    <name evidence="7" type="ORF">METZ01_LOCUS75620</name>
</gene>
<evidence type="ECO:0000256" key="3">
    <source>
        <dbReference type="ARBA" id="ARBA00022777"/>
    </source>
</evidence>
<dbReference type="InterPro" id="IPR045540">
    <property type="entry name" value="YegS/DAGK_C"/>
</dbReference>
<dbReference type="EMBL" id="UINC01005664">
    <property type="protein sequence ID" value="SVA22766.1"/>
    <property type="molecule type" value="Genomic_DNA"/>
</dbReference>
<dbReference type="GO" id="GO:0005524">
    <property type="term" value="F:ATP binding"/>
    <property type="evidence" value="ECO:0007669"/>
    <property type="project" value="UniProtKB-KW"/>
</dbReference>
<dbReference type="PANTHER" id="PTHR12358">
    <property type="entry name" value="SPHINGOSINE KINASE"/>
    <property type="match status" value="1"/>
</dbReference>
<evidence type="ECO:0000256" key="1">
    <source>
        <dbReference type="ARBA" id="ARBA00022679"/>
    </source>
</evidence>
<dbReference type="InterPro" id="IPR050187">
    <property type="entry name" value="Lipid_Phosphate_FormReg"/>
</dbReference>
<keyword evidence="4" id="KW-0067">ATP-binding</keyword>
<dbReference type="GO" id="GO:0016301">
    <property type="term" value="F:kinase activity"/>
    <property type="evidence" value="ECO:0007669"/>
    <property type="project" value="UniProtKB-KW"/>
</dbReference>
<evidence type="ECO:0000259" key="6">
    <source>
        <dbReference type="PROSITE" id="PS50146"/>
    </source>
</evidence>
<dbReference type="PROSITE" id="PS50146">
    <property type="entry name" value="DAGK"/>
    <property type="match status" value="1"/>
</dbReference>
<dbReference type="InterPro" id="IPR017438">
    <property type="entry name" value="ATP-NAD_kinase_N"/>
</dbReference>
<dbReference type="AlphaFoldDB" id="A0A381U3F6"/>
<feature type="non-terminal residue" evidence="7">
    <location>
        <position position="273"/>
    </location>
</feature>
<keyword evidence="5" id="KW-1133">Transmembrane helix</keyword>
<organism evidence="7">
    <name type="scientific">marine metagenome</name>
    <dbReference type="NCBI Taxonomy" id="408172"/>
    <lineage>
        <taxon>unclassified sequences</taxon>
        <taxon>metagenomes</taxon>
        <taxon>ecological metagenomes</taxon>
    </lineage>
</organism>
<evidence type="ECO:0000256" key="2">
    <source>
        <dbReference type="ARBA" id="ARBA00022741"/>
    </source>
</evidence>
<keyword evidence="5" id="KW-0812">Transmembrane</keyword>
<feature type="domain" description="DAGKc" evidence="6">
    <location>
        <begin position="1"/>
        <end position="129"/>
    </location>
</feature>
<reference evidence="7" key="1">
    <citation type="submission" date="2018-05" db="EMBL/GenBank/DDBJ databases">
        <authorList>
            <person name="Lanie J.A."/>
            <person name="Ng W.-L."/>
            <person name="Kazmierczak K.M."/>
            <person name="Andrzejewski T.M."/>
            <person name="Davidsen T.M."/>
            <person name="Wayne K.J."/>
            <person name="Tettelin H."/>
            <person name="Glass J.I."/>
            <person name="Rusch D."/>
            <person name="Podicherti R."/>
            <person name="Tsui H.-C.T."/>
            <person name="Winkler M.E."/>
        </authorList>
    </citation>
    <scope>NUCLEOTIDE SEQUENCE</scope>
</reference>
<keyword evidence="1" id="KW-0808">Transferase</keyword>
<protein>
    <recommendedName>
        <fullName evidence="6">DAGKc domain-containing protein</fullName>
    </recommendedName>
</protein>
<evidence type="ECO:0000313" key="7">
    <source>
        <dbReference type="EMBL" id="SVA22766.1"/>
    </source>
</evidence>
<dbReference type="Gene3D" id="2.60.200.40">
    <property type="match status" value="1"/>
</dbReference>
<dbReference type="InterPro" id="IPR001206">
    <property type="entry name" value="Diacylglycerol_kinase_cat_dom"/>
</dbReference>
<keyword evidence="2" id="KW-0547">Nucleotide-binding</keyword>
<evidence type="ECO:0000256" key="4">
    <source>
        <dbReference type="ARBA" id="ARBA00022840"/>
    </source>
</evidence>
<keyword evidence="5" id="KW-0472">Membrane</keyword>
<dbReference type="Pfam" id="PF19279">
    <property type="entry name" value="YegS_C"/>
    <property type="match status" value="1"/>
</dbReference>
<feature type="transmembrane region" description="Helical" evidence="5">
    <location>
        <begin position="222"/>
        <end position="239"/>
    </location>
</feature>
<dbReference type="SMART" id="SM00046">
    <property type="entry name" value="DAGKc"/>
    <property type="match status" value="1"/>
</dbReference>
<accession>A0A381U3F6</accession>
<dbReference type="SUPFAM" id="SSF111331">
    <property type="entry name" value="NAD kinase/diacylglycerol kinase-like"/>
    <property type="match status" value="1"/>
</dbReference>
<dbReference type="GO" id="GO:0005886">
    <property type="term" value="C:plasma membrane"/>
    <property type="evidence" value="ECO:0007669"/>
    <property type="project" value="TreeGrafter"/>
</dbReference>
<sequence>MFSIHFIVHSISSRKSRVLEKNIKILFSDRTKYNFFIKHSKHKGHAVELTKKSIKEKANVIVACGGDGTINEVARNVVFSSIIFGIVPMGSGNGLARYLNIPNNILEALKIIKEKSIKKIDVGKINDDYFFCNAGVSFDAFFMRNYNYYNQRGIIGYARAFLVSLFDFRYLETKIDGEGLNQTSKPFLLLISNTNLLGYNISISPNASIFDGKLDLIVVEKMSWLKIFLFFIMTLFRYYPKIFKIKRSKINYVTLHSQDKNFVYQIDGDFVAK</sequence>
<dbReference type="PANTHER" id="PTHR12358:SF106">
    <property type="entry name" value="LIPID KINASE YEGS"/>
    <property type="match status" value="1"/>
</dbReference>
<dbReference type="InterPro" id="IPR016064">
    <property type="entry name" value="NAD/diacylglycerol_kinase_sf"/>
</dbReference>
<name>A0A381U3F6_9ZZZZ</name>
<dbReference type="Gene3D" id="3.40.50.10330">
    <property type="entry name" value="Probable inorganic polyphosphate/atp-NAD kinase, domain 1"/>
    <property type="match status" value="1"/>
</dbReference>
<evidence type="ECO:0000256" key="5">
    <source>
        <dbReference type="SAM" id="Phobius"/>
    </source>
</evidence>